<dbReference type="SUPFAM" id="SSF143744">
    <property type="entry name" value="GlcG-like"/>
    <property type="match status" value="1"/>
</dbReference>
<dbReference type="PANTHER" id="PTHR34309">
    <property type="entry name" value="SLR1406 PROTEIN"/>
    <property type="match status" value="1"/>
</dbReference>
<dbReference type="InterPro" id="IPR052517">
    <property type="entry name" value="GlcG_carb_metab_protein"/>
</dbReference>
<name>A0A291LY83_9RHOB</name>
<evidence type="ECO:0000313" key="1">
    <source>
        <dbReference type="EMBL" id="ATI41683.1"/>
    </source>
</evidence>
<accession>A0A291LY83</accession>
<dbReference type="Proteomes" id="UP000219050">
    <property type="component" value="Chromosome"/>
</dbReference>
<reference evidence="1 2" key="1">
    <citation type="submission" date="2017-05" db="EMBL/GenBank/DDBJ databases">
        <title>Comparative genomic and metabolic analysis of manganese-oxidizing mechanisms in Celeribater manganoxidans DY25T: its adaption to the environment of polymetallic nodule.</title>
        <authorList>
            <person name="Wang X."/>
        </authorList>
    </citation>
    <scope>NUCLEOTIDE SEQUENCE [LARGE SCALE GENOMIC DNA]</scope>
    <source>
        <strain evidence="1 2">DY25</strain>
    </source>
</reference>
<dbReference type="Gene3D" id="3.30.450.150">
    <property type="entry name" value="Haem-degrading domain"/>
    <property type="match status" value="1"/>
</dbReference>
<gene>
    <name evidence="1" type="ORF">CBW24_06500</name>
</gene>
<sequence length="184" mass="19519">MCNTWRHTQHCARCRTLDTSSILPNSLKTPRHKMTVKPTPQHIISYDTARGLVAAALDAATRAGKDVSVAVVDPSGHLVAFGRSDTAALLSINVAIDKAYTSAVSRIPTHGWQETVATDAPIRDGVPGAIPRLITVGGGQLAYFNGQIIGAIGVSGAHWDGDRALGEEALRSMGLFEEAPRNEV</sequence>
<dbReference type="KEGG" id="cmag:CBW24_06500"/>
<dbReference type="Pfam" id="PF03928">
    <property type="entry name" value="HbpS-like"/>
    <property type="match status" value="1"/>
</dbReference>
<dbReference type="InterPro" id="IPR038084">
    <property type="entry name" value="PduO/GlcC-like_sf"/>
</dbReference>
<evidence type="ECO:0008006" key="3">
    <source>
        <dbReference type="Google" id="ProtNLM"/>
    </source>
</evidence>
<dbReference type="AlphaFoldDB" id="A0A291LY83"/>
<protein>
    <recommendedName>
        <fullName evidence="3">Cobalamin adenosyltransferase</fullName>
    </recommendedName>
</protein>
<proteinExistence type="predicted"/>
<keyword evidence="2" id="KW-1185">Reference proteome</keyword>
<evidence type="ECO:0000313" key="2">
    <source>
        <dbReference type="Proteomes" id="UP000219050"/>
    </source>
</evidence>
<dbReference type="InterPro" id="IPR005624">
    <property type="entry name" value="PduO/GlcC-like"/>
</dbReference>
<organism evidence="1 2">
    <name type="scientific">Pacificitalea manganoxidans</name>
    <dbReference type="NCBI Taxonomy" id="1411902"/>
    <lineage>
        <taxon>Bacteria</taxon>
        <taxon>Pseudomonadati</taxon>
        <taxon>Pseudomonadota</taxon>
        <taxon>Alphaproteobacteria</taxon>
        <taxon>Rhodobacterales</taxon>
        <taxon>Paracoccaceae</taxon>
        <taxon>Pacificitalea</taxon>
    </lineage>
</organism>
<dbReference type="PANTHER" id="PTHR34309:SF1">
    <property type="entry name" value="PROTEIN GLCG"/>
    <property type="match status" value="1"/>
</dbReference>
<dbReference type="EMBL" id="CP021404">
    <property type="protein sequence ID" value="ATI41683.1"/>
    <property type="molecule type" value="Genomic_DNA"/>
</dbReference>